<dbReference type="OrthoDB" id="2453187at2"/>
<reference evidence="3 4" key="1">
    <citation type="submission" date="2016-01" db="EMBL/GenBank/DDBJ databases">
        <title>Investigation of taxonomic status of Bacillus aminovorans.</title>
        <authorList>
            <person name="Verma A."/>
            <person name="Pal Y."/>
            <person name="Krishnamurthi S."/>
        </authorList>
    </citation>
    <scope>NUCLEOTIDE SEQUENCE [LARGE SCALE GENOMIC DNA]</scope>
    <source>
        <strain evidence="2 3">DSM 1314</strain>
        <strain evidence="1 4">DSM 4337</strain>
    </source>
</reference>
<dbReference type="AlphaFoldDB" id="A0A177KMG3"/>
<evidence type="ECO:0000313" key="1">
    <source>
        <dbReference type="EMBL" id="OAH54317.1"/>
    </source>
</evidence>
<dbReference type="Proteomes" id="UP000076935">
    <property type="component" value="Unassembled WGS sequence"/>
</dbReference>
<proteinExistence type="predicted"/>
<organism evidence="1 4">
    <name type="scientific">Domibacillus aminovorans</name>
    <dbReference type="NCBI Taxonomy" id="29332"/>
    <lineage>
        <taxon>Bacteria</taxon>
        <taxon>Bacillati</taxon>
        <taxon>Bacillota</taxon>
        <taxon>Bacilli</taxon>
        <taxon>Bacillales</taxon>
        <taxon>Bacillaceae</taxon>
        <taxon>Domibacillus</taxon>
    </lineage>
</organism>
<comment type="caution">
    <text evidence="1">The sequence shown here is derived from an EMBL/GenBank/DDBJ whole genome shotgun (WGS) entry which is preliminary data.</text>
</comment>
<gene>
    <name evidence="1" type="ORF">AWH48_06845</name>
    <name evidence="2" type="ORF">AWH49_03670</name>
</gene>
<evidence type="ECO:0000313" key="2">
    <source>
        <dbReference type="EMBL" id="OAH58784.1"/>
    </source>
</evidence>
<dbReference type="EMBL" id="LQWY01000067">
    <property type="protein sequence ID" value="OAH58784.1"/>
    <property type="molecule type" value="Genomic_DNA"/>
</dbReference>
<keyword evidence="3" id="KW-1185">Reference proteome</keyword>
<evidence type="ECO:0000313" key="4">
    <source>
        <dbReference type="Proteomes" id="UP000077271"/>
    </source>
</evidence>
<evidence type="ECO:0000313" key="3">
    <source>
        <dbReference type="Proteomes" id="UP000076935"/>
    </source>
</evidence>
<name>A0A177KMG3_9BACI</name>
<accession>A0A177KMG3</accession>
<dbReference type="Proteomes" id="UP000077271">
    <property type="component" value="Unassembled WGS sequence"/>
</dbReference>
<dbReference type="EMBL" id="LQWZ01000033">
    <property type="protein sequence ID" value="OAH54317.1"/>
    <property type="molecule type" value="Genomic_DNA"/>
</dbReference>
<dbReference type="RefSeq" id="WP_018394987.1">
    <property type="nucleotide sequence ID" value="NZ_JBCNAN010000007.1"/>
</dbReference>
<sequence>MGWKYWKVVLRYGHVGKRNEISVARYLVTDSFYTPVLVMDQAANMPGVKHNGVTSIKEVTRNEFIAGKRLEQENFYLQKMKALHDEKPA</sequence>
<protein>
    <submittedName>
        <fullName evidence="1">Uncharacterized protein</fullName>
    </submittedName>
</protein>